<reference evidence="2 3" key="1">
    <citation type="journal article" date="2011" name="Stand. Genomic Sci.">
        <title>Non-contiguous finished genome sequence and contextual data of the filamentous soil bacterium Ktedonobacter racemifer type strain (SOSP1-21).</title>
        <authorList>
            <person name="Chang Y.J."/>
            <person name="Land M."/>
            <person name="Hauser L."/>
            <person name="Chertkov O."/>
            <person name="Del Rio T.G."/>
            <person name="Nolan M."/>
            <person name="Copeland A."/>
            <person name="Tice H."/>
            <person name="Cheng J.F."/>
            <person name="Lucas S."/>
            <person name="Han C."/>
            <person name="Goodwin L."/>
            <person name="Pitluck S."/>
            <person name="Ivanova N."/>
            <person name="Ovchinikova G."/>
            <person name="Pati A."/>
            <person name="Chen A."/>
            <person name="Palaniappan K."/>
            <person name="Mavromatis K."/>
            <person name="Liolios K."/>
            <person name="Brettin T."/>
            <person name="Fiebig A."/>
            <person name="Rohde M."/>
            <person name="Abt B."/>
            <person name="Goker M."/>
            <person name="Detter J.C."/>
            <person name="Woyke T."/>
            <person name="Bristow J."/>
            <person name="Eisen J.A."/>
            <person name="Markowitz V."/>
            <person name="Hugenholtz P."/>
            <person name="Kyrpides N.C."/>
            <person name="Klenk H.P."/>
            <person name="Lapidus A."/>
        </authorList>
    </citation>
    <scope>NUCLEOTIDE SEQUENCE [LARGE SCALE GENOMIC DNA]</scope>
    <source>
        <strain evidence="3">DSM 44963</strain>
    </source>
</reference>
<dbReference type="STRING" id="485913.Krac_3949"/>
<gene>
    <name evidence="2" type="ORF">Krac_3949</name>
</gene>
<feature type="domain" description="Integrase catalytic" evidence="1">
    <location>
        <begin position="227"/>
        <end position="443"/>
    </location>
</feature>
<sequence>MADAAAAGHLLLDLEQYTLSRTLPLALLPPDAPVLVPSPLPDMLLLEPEPTKVPTSSRPPSPIIAGPTFDASTLPEPVLQQFHRNLRAVELVLAGATQSSVAEKEGIPRSTLSRLVSRTRERGQIACVPHGSYRRATSLHPAFQECIRRLFGLPTRLTMTAIREHTEMQQVAARLSKETGTPVSLPSYKQVRTAVQHLKLDPDLMAMREGAKSVARPRESAESFVLSIPAPALLTQVDEHTMDLYIVTPDGSTVASRVHAAVLICVKTAAILGAVLALGPLKEEDYMRLVKVSMERKDHLVGINGCEHSWPCFGKPAIIFHDRGKIFTSERARQVLVDRLGIITEQAPPYAPSAKGTVESLFRWMTERFEKRLPNSSYGIHDAETAAQAGGMTLEELERCFYQAIVDDYQRDVDTLRQQRRYLLWEQAVAASGVPQYLGSPDDLKLLLMKAQNRKTPHHGYRVQNGNRLSFQGRWYVCPGLLSRLRGREFDLYYDRRDISVLYIFVEGSYVGEAYCPQLMGGRVSEWEAKAMRQHHEEQAKIAHEQGLPVRARIQDEAKASRCRRSTEIRASEQARQWDRQRGDIHPALVSERLASVQAQITQVVTLADPVPDAEDAHPVPLLPVRMMREE</sequence>
<accession>D6U3P7</accession>
<dbReference type="InParanoid" id="D6U3P7"/>
<dbReference type="GO" id="GO:0003676">
    <property type="term" value="F:nucleic acid binding"/>
    <property type="evidence" value="ECO:0007669"/>
    <property type="project" value="InterPro"/>
</dbReference>
<dbReference type="EMBL" id="ADVG01000004">
    <property type="protein sequence ID" value="EFH83037.1"/>
    <property type="molecule type" value="Genomic_DNA"/>
</dbReference>
<evidence type="ECO:0000259" key="1">
    <source>
        <dbReference type="PROSITE" id="PS50994"/>
    </source>
</evidence>
<evidence type="ECO:0000313" key="3">
    <source>
        <dbReference type="Proteomes" id="UP000004508"/>
    </source>
</evidence>
<dbReference type="Proteomes" id="UP000004508">
    <property type="component" value="Unassembled WGS sequence"/>
</dbReference>
<organism evidence="2 3">
    <name type="scientific">Ktedonobacter racemifer DSM 44963</name>
    <dbReference type="NCBI Taxonomy" id="485913"/>
    <lineage>
        <taxon>Bacteria</taxon>
        <taxon>Bacillati</taxon>
        <taxon>Chloroflexota</taxon>
        <taxon>Ktedonobacteria</taxon>
        <taxon>Ktedonobacterales</taxon>
        <taxon>Ktedonobacteraceae</taxon>
        <taxon>Ktedonobacter</taxon>
    </lineage>
</organism>
<protein>
    <recommendedName>
        <fullName evidence="1">Integrase catalytic domain-containing protein</fullName>
    </recommendedName>
</protein>
<dbReference type="InterPro" id="IPR001584">
    <property type="entry name" value="Integrase_cat-core"/>
</dbReference>
<evidence type="ECO:0000313" key="2">
    <source>
        <dbReference type="EMBL" id="EFH83037.1"/>
    </source>
</evidence>
<dbReference type="InterPro" id="IPR009057">
    <property type="entry name" value="Homeodomain-like_sf"/>
</dbReference>
<dbReference type="GO" id="GO:0015074">
    <property type="term" value="P:DNA integration"/>
    <property type="evidence" value="ECO:0007669"/>
    <property type="project" value="InterPro"/>
</dbReference>
<dbReference type="InterPro" id="IPR036397">
    <property type="entry name" value="RNaseH_sf"/>
</dbReference>
<name>D6U3P7_KTERA</name>
<dbReference type="SUPFAM" id="SSF46689">
    <property type="entry name" value="Homeodomain-like"/>
    <property type="match status" value="1"/>
</dbReference>
<dbReference type="SUPFAM" id="SSF53098">
    <property type="entry name" value="Ribonuclease H-like"/>
    <property type="match status" value="1"/>
</dbReference>
<proteinExistence type="predicted"/>
<dbReference type="Gene3D" id="3.30.420.10">
    <property type="entry name" value="Ribonuclease H-like superfamily/Ribonuclease H"/>
    <property type="match status" value="1"/>
</dbReference>
<dbReference type="eggNOG" id="COG2801">
    <property type="taxonomic scope" value="Bacteria"/>
</dbReference>
<keyword evidence="3" id="KW-1185">Reference proteome</keyword>
<comment type="caution">
    <text evidence="2">The sequence shown here is derived from an EMBL/GenBank/DDBJ whole genome shotgun (WGS) entry which is preliminary data.</text>
</comment>
<dbReference type="InterPro" id="IPR036388">
    <property type="entry name" value="WH-like_DNA-bd_sf"/>
</dbReference>
<dbReference type="InterPro" id="IPR012337">
    <property type="entry name" value="RNaseH-like_sf"/>
</dbReference>
<dbReference type="Gene3D" id="1.10.10.10">
    <property type="entry name" value="Winged helix-like DNA-binding domain superfamily/Winged helix DNA-binding domain"/>
    <property type="match status" value="1"/>
</dbReference>
<dbReference type="AlphaFoldDB" id="D6U3P7"/>
<dbReference type="PROSITE" id="PS50994">
    <property type="entry name" value="INTEGRASE"/>
    <property type="match status" value="1"/>
</dbReference>